<feature type="region of interest" description="Disordered" evidence="1">
    <location>
        <begin position="235"/>
        <end position="258"/>
    </location>
</feature>
<dbReference type="Proteomes" id="UP001177003">
    <property type="component" value="Chromosome 5"/>
</dbReference>
<dbReference type="CDD" id="cd09487">
    <property type="entry name" value="SAM_superfamily"/>
    <property type="match status" value="1"/>
</dbReference>
<dbReference type="SUPFAM" id="SSF47769">
    <property type="entry name" value="SAM/Pointed domain"/>
    <property type="match status" value="1"/>
</dbReference>
<sequence>MDDGGSWVSAMTRGTTGVGGIADSSSLFYDSSSLPSVLVVIVPLSASSFSIEGCYNTLRCKNASQAFHQAMDWFSWLSKTNLKPPFIHEYAVAFSQNQLEEDDIAYFNHEFLQSMGISIAKHRLEILKLAKGSSAWQPMAKIMIAIKKTTRTLGSYIRTWVHHNDSAMIRVKRRSYSSRWKEAMAKRSNRLVMNRRGSATLLINNGYPPVVKSGGARVNSLSSPLVYDLHYDQGKTDGGDDEGNCFTDDEDDDGDGGRYWSGRGVEEIKWDAMFHNLKPT</sequence>
<evidence type="ECO:0000256" key="1">
    <source>
        <dbReference type="SAM" id="MobiDB-lite"/>
    </source>
</evidence>
<protein>
    <recommendedName>
        <fullName evidence="2">SAM domain-containing protein</fullName>
    </recommendedName>
</protein>
<name>A0AA35Z0Y1_LACSI</name>
<dbReference type="Gene3D" id="1.10.150.50">
    <property type="entry name" value="Transcription Factor, Ets-1"/>
    <property type="match status" value="1"/>
</dbReference>
<dbReference type="InterPro" id="IPR013761">
    <property type="entry name" value="SAM/pointed_sf"/>
</dbReference>
<evidence type="ECO:0000313" key="4">
    <source>
        <dbReference type="Proteomes" id="UP001177003"/>
    </source>
</evidence>
<reference evidence="3" key="1">
    <citation type="submission" date="2023-04" db="EMBL/GenBank/DDBJ databases">
        <authorList>
            <person name="Vijverberg K."/>
            <person name="Xiong W."/>
            <person name="Schranz E."/>
        </authorList>
    </citation>
    <scope>NUCLEOTIDE SEQUENCE</scope>
</reference>
<gene>
    <name evidence="3" type="ORF">LSALG_LOCUS23221</name>
</gene>
<organism evidence="3 4">
    <name type="scientific">Lactuca saligna</name>
    <name type="common">Willowleaf lettuce</name>
    <dbReference type="NCBI Taxonomy" id="75948"/>
    <lineage>
        <taxon>Eukaryota</taxon>
        <taxon>Viridiplantae</taxon>
        <taxon>Streptophyta</taxon>
        <taxon>Embryophyta</taxon>
        <taxon>Tracheophyta</taxon>
        <taxon>Spermatophyta</taxon>
        <taxon>Magnoliopsida</taxon>
        <taxon>eudicotyledons</taxon>
        <taxon>Gunneridae</taxon>
        <taxon>Pentapetalae</taxon>
        <taxon>asterids</taxon>
        <taxon>campanulids</taxon>
        <taxon>Asterales</taxon>
        <taxon>Asteraceae</taxon>
        <taxon>Cichorioideae</taxon>
        <taxon>Cichorieae</taxon>
        <taxon>Lactucinae</taxon>
        <taxon>Lactuca</taxon>
    </lineage>
</organism>
<feature type="domain" description="SAM" evidence="2">
    <location>
        <begin position="76"/>
        <end position="128"/>
    </location>
</feature>
<evidence type="ECO:0000259" key="2">
    <source>
        <dbReference type="Pfam" id="PF07647"/>
    </source>
</evidence>
<dbReference type="EMBL" id="OX465081">
    <property type="protein sequence ID" value="CAI9283639.1"/>
    <property type="molecule type" value="Genomic_DNA"/>
</dbReference>
<feature type="compositionally biased region" description="Acidic residues" evidence="1">
    <location>
        <begin position="239"/>
        <end position="254"/>
    </location>
</feature>
<dbReference type="InterPro" id="IPR001660">
    <property type="entry name" value="SAM"/>
</dbReference>
<proteinExistence type="predicted"/>
<dbReference type="PANTHER" id="PTHR33915">
    <property type="entry name" value="OSJNBA0033G05.11 PROTEIN"/>
    <property type="match status" value="1"/>
</dbReference>
<keyword evidence="4" id="KW-1185">Reference proteome</keyword>
<evidence type="ECO:0000313" key="3">
    <source>
        <dbReference type="EMBL" id="CAI9283639.1"/>
    </source>
</evidence>
<dbReference type="Pfam" id="PF07647">
    <property type="entry name" value="SAM_2"/>
    <property type="match status" value="1"/>
</dbReference>
<dbReference type="AlphaFoldDB" id="A0AA35Z0Y1"/>
<dbReference type="PANTHER" id="PTHR33915:SF1">
    <property type="entry name" value="OS04G0644100 PROTEIN"/>
    <property type="match status" value="1"/>
</dbReference>
<accession>A0AA35Z0Y1</accession>